<dbReference type="SUPFAM" id="SSF48452">
    <property type="entry name" value="TPR-like"/>
    <property type="match status" value="1"/>
</dbReference>
<feature type="domain" description="RagB/SusD" evidence="6">
    <location>
        <begin position="257"/>
        <end position="558"/>
    </location>
</feature>
<dbReference type="EMBL" id="FUYQ01000007">
    <property type="protein sequence ID" value="SKB45748.1"/>
    <property type="molecule type" value="Genomic_DNA"/>
</dbReference>
<protein>
    <submittedName>
        <fullName evidence="8">Starch-binding associating with outer membrane</fullName>
    </submittedName>
</protein>
<evidence type="ECO:0000313" key="8">
    <source>
        <dbReference type="EMBL" id="SKB45748.1"/>
    </source>
</evidence>
<keyword evidence="9" id="KW-1185">Reference proteome</keyword>
<sequence length="559" mass="63409">MNKIIIYISAILITFSSCDDYLNRMPLNNPSDETFLSNETEMKMALTACYSDLWLNFSVMPFMLTFDYLTDIGYERDVSALQALGQGAGDATNKVIVDYWKGFYNGISKCNNLIQNMDRGRANVNAATYAQIKAEARFLRALYYSYLIELYGDVPLVTEVLSLNNSKMARTPKSAVVDFILKELTEASGDMVETNNPVSGHASKGAALAIKARVALYNERWADAISASSAVMAMEGTQYALESNYSKLFRNEGEASKEVIFSVQYMVGTQVHTLYRLFGSRNASAFTNKKPAYQLADSWECVDGLPIDKSPLFNPKDPFKNRDPRLGYTLAVPGSEFLGFQFETHGDSIQCWNYLTNKRVNNLEATHAYATFTGLCWRKYANVENRLASNQCDMNPIIIRYAEVLLTYAEAKIKAGQIDASVYEAINKVRNRPSVNMPPVTTTDPTELFYAVCRERKYEFAGEGLRLFDIRRWKIAEDVMNEPLLGRMKKAYPDKAPRIDKFANAYYEGIPIASQGESADFKMRVVDRRIFNAERDYLWPIPYIERQTNPELVQNPNYE</sequence>
<dbReference type="RefSeq" id="WP_079682867.1">
    <property type="nucleotide sequence ID" value="NZ_FUYQ01000007.1"/>
</dbReference>
<dbReference type="InterPro" id="IPR033985">
    <property type="entry name" value="SusD-like_N"/>
</dbReference>
<comment type="subcellular location">
    <subcellularLocation>
        <location evidence="1">Cell outer membrane</location>
    </subcellularLocation>
</comment>
<evidence type="ECO:0000256" key="3">
    <source>
        <dbReference type="ARBA" id="ARBA00022729"/>
    </source>
</evidence>
<dbReference type="Pfam" id="PF14322">
    <property type="entry name" value="SusD-like_3"/>
    <property type="match status" value="1"/>
</dbReference>
<evidence type="ECO:0000259" key="6">
    <source>
        <dbReference type="Pfam" id="PF07980"/>
    </source>
</evidence>
<dbReference type="InterPro" id="IPR011990">
    <property type="entry name" value="TPR-like_helical_dom_sf"/>
</dbReference>
<dbReference type="Gene3D" id="1.25.40.390">
    <property type="match status" value="1"/>
</dbReference>
<dbReference type="CDD" id="cd08977">
    <property type="entry name" value="SusD"/>
    <property type="match status" value="1"/>
</dbReference>
<dbReference type="Pfam" id="PF07980">
    <property type="entry name" value="SusD_RagB"/>
    <property type="match status" value="1"/>
</dbReference>
<accession>A0A1T5BEU2</accession>
<comment type="similarity">
    <text evidence="2">Belongs to the SusD family.</text>
</comment>
<evidence type="ECO:0000256" key="2">
    <source>
        <dbReference type="ARBA" id="ARBA00006275"/>
    </source>
</evidence>
<gene>
    <name evidence="8" type="ORF">SAMN05660349_01240</name>
</gene>
<dbReference type="GO" id="GO:0009279">
    <property type="term" value="C:cell outer membrane"/>
    <property type="evidence" value="ECO:0007669"/>
    <property type="project" value="UniProtKB-SubCell"/>
</dbReference>
<dbReference type="InterPro" id="IPR012944">
    <property type="entry name" value="SusD_RagB_dom"/>
</dbReference>
<dbReference type="PROSITE" id="PS51257">
    <property type="entry name" value="PROKAR_LIPOPROTEIN"/>
    <property type="match status" value="1"/>
</dbReference>
<evidence type="ECO:0000256" key="5">
    <source>
        <dbReference type="ARBA" id="ARBA00023237"/>
    </source>
</evidence>
<keyword evidence="5" id="KW-0998">Cell outer membrane</keyword>
<dbReference type="Proteomes" id="UP000190852">
    <property type="component" value="Unassembled WGS sequence"/>
</dbReference>
<evidence type="ECO:0000259" key="7">
    <source>
        <dbReference type="Pfam" id="PF14322"/>
    </source>
</evidence>
<evidence type="ECO:0000313" key="9">
    <source>
        <dbReference type="Proteomes" id="UP000190852"/>
    </source>
</evidence>
<feature type="domain" description="SusD-like N-terminal" evidence="7">
    <location>
        <begin position="64"/>
        <end position="216"/>
    </location>
</feature>
<reference evidence="9" key="1">
    <citation type="submission" date="2017-02" db="EMBL/GenBank/DDBJ databases">
        <authorList>
            <person name="Varghese N."/>
            <person name="Submissions S."/>
        </authorList>
    </citation>
    <scope>NUCLEOTIDE SEQUENCE [LARGE SCALE GENOMIC DNA]</scope>
    <source>
        <strain evidence="9">DSM 24967</strain>
    </source>
</reference>
<organism evidence="8 9">
    <name type="scientific">Parabacteroides chartae</name>
    <dbReference type="NCBI Taxonomy" id="1037355"/>
    <lineage>
        <taxon>Bacteria</taxon>
        <taxon>Pseudomonadati</taxon>
        <taxon>Bacteroidota</taxon>
        <taxon>Bacteroidia</taxon>
        <taxon>Bacteroidales</taxon>
        <taxon>Tannerellaceae</taxon>
        <taxon>Parabacteroides</taxon>
    </lineage>
</organism>
<keyword evidence="3" id="KW-0732">Signal</keyword>
<name>A0A1T5BEU2_9BACT</name>
<evidence type="ECO:0000256" key="4">
    <source>
        <dbReference type="ARBA" id="ARBA00023136"/>
    </source>
</evidence>
<keyword evidence="4" id="KW-0472">Membrane</keyword>
<dbReference type="AlphaFoldDB" id="A0A1T5BEU2"/>
<evidence type="ECO:0000256" key="1">
    <source>
        <dbReference type="ARBA" id="ARBA00004442"/>
    </source>
</evidence>
<proteinExistence type="inferred from homology"/>